<dbReference type="InterPro" id="IPR050987">
    <property type="entry name" value="AtrR-like"/>
</dbReference>
<feature type="compositionally biased region" description="Polar residues" evidence="5">
    <location>
        <begin position="40"/>
        <end position="51"/>
    </location>
</feature>
<dbReference type="PROSITE" id="PS50048">
    <property type="entry name" value="ZN2_CY6_FUNGAL_2"/>
    <property type="match status" value="1"/>
</dbReference>
<dbReference type="Pfam" id="PF00172">
    <property type="entry name" value="Zn_clus"/>
    <property type="match status" value="1"/>
</dbReference>
<keyword evidence="3" id="KW-0238">DNA-binding</keyword>
<dbReference type="Gene3D" id="4.10.240.10">
    <property type="entry name" value="Zn(2)-C6 fungal-type DNA-binding domain"/>
    <property type="match status" value="1"/>
</dbReference>
<accession>A0A1Y2ICT0</accession>
<dbReference type="InterPro" id="IPR007219">
    <property type="entry name" value="XnlR_reg_dom"/>
</dbReference>
<dbReference type="InterPro" id="IPR036864">
    <property type="entry name" value="Zn2-C6_fun-type_DNA-bd_sf"/>
</dbReference>
<feature type="compositionally biased region" description="Low complexity" evidence="5">
    <location>
        <begin position="265"/>
        <end position="280"/>
    </location>
</feature>
<keyword evidence="8" id="KW-1185">Reference proteome</keyword>
<feature type="domain" description="Zn(2)-C6 fungal-type" evidence="6">
    <location>
        <begin position="64"/>
        <end position="93"/>
    </location>
</feature>
<dbReference type="SMART" id="SM00066">
    <property type="entry name" value="GAL4"/>
    <property type="match status" value="1"/>
</dbReference>
<evidence type="ECO:0000256" key="2">
    <source>
        <dbReference type="ARBA" id="ARBA00022723"/>
    </source>
</evidence>
<gene>
    <name evidence="7" type="ORF">PYCCODRAFT_1396301</name>
</gene>
<evidence type="ECO:0000256" key="5">
    <source>
        <dbReference type="SAM" id="MobiDB-lite"/>
    </source>
</evidence>
<evidence type="ECO:0000256" key="1">
    <source>
        <dbReference type="ARBA" id="ARBA00004123"/>
    </source>
</evidence>
<dbReference type="InterPro" id="IPR001138">
    <property type="entry name" value="Zn2Cys6_DnaBD"/>
</dbReference>
<dbReference type="Proteomes" id="UP000193067">
    <property type="component" value="Unassembled WGS sequence"/>
</dbReference>
<reference evidence="7 8" key="1">
    <citation type="journal article" date="2015" name="Biotechnol. Biofuels">
        <title>Enhanced degradation of softwood versus hardwood by the white-rot fungus Pycnoporus coccineus.</title>
        <authorList>
            <person name="Couturier M."/>
            <person name="Navarro D."/>
            <person name="Chevret D."/>
            <person name="Henrissat B."/>
            <person name="Piumi F."/>
            <person name="Ruiz-Duenas F.J."/>
            <person name="Martinez A.T."/>
            <person name="Grigoriev I.V."/>
            <person name="Riley R."/>
            <person name="Lipzen A."/>
            <person name="Berrin J.G."/>
            <person name="Master E.R."/>
            <person name="Rosso M.N."/>
        </authorList>
    </citation>
    <scope>NUCLEOTIDE SEQUENCE [LARGE SCALE GENOMIC DNA]</scope>
    <source>
        <strain evidence="7 8">BRFM310</strain>
    </source>
</reference>
<evidence type="ECO:0000259" key="6">
    <source>
        <dbReference type="PROSITE" id="PS50048"/>
    </source>
</evidence>
<dbReference type="STRING" id="1353009.A0A1Y2ICT0"/>
<keyword evidence="4" id="KW-0539">Nucleus</keyword>
<organism evidence="7 8">
    <name type="scientific">Trametes coccinea (strain BRFM310)</name>
    <name type="common">Pycnoporus coccineus</name>
    <dbReference type="NCBI Taxonomy" id="1353009"/>
    <lineage>
        <taxon>Eukaryota</taxon>
        <taxon>Fungi</taxon>
        <taxon>Dikarya</taxon>
        <taxon>Basidiomycota</taxon>
        <taxon>Agaricomycotina</taxon>
        <taxon>Agaricomycetes</taxon>
        <taxon>Polyporales</taxon>
        <taxon>Polyporaceae</taxon>
        <taxon>Trametes</taxon>
    </lineage>
</organism>
<evidence type="ECO:0000313" key="7">
    <source>
        <dbReference type="EMBL" id="OSC98887.1"/>
    </source>
</evidence>
<dbReference type="GO" id="GO:0008270">
    <property type="term" value="F:zinc ion binding"/>
    <property type="evidence" value="ECO:0007669"/>
    <property type="project" value="InterPro"/>
</dbReference>
<dbReference type="AlphaFoldDB" id="A0A1Y2ICT0"/>
<dbReference type="PANTHER" id="PTHR46910">
    <property type="entry name" value="TRANSCRIPTION FACTOR PDR1"/>
    <property type="match status" value="1"/>
</dbReference>
<feature type="region of interest" description="Disordered" evidence="5">
    <location>
        <begin position="258"/>
        <end position="293"/>
    </location>
</feature>
<evidence type="ECO:0000313" key="8">
    <source>
        <dbReference type="Proteomes" id="UP000193067"/>
    </source>
</evidence>
<dbReference type="CDD" id="cd12148">
    <property type="entry name" value="fungal_TF_MHR"/>
    <property type="match status" value="1"/>
</dbReference>
<dbReference type="SMART" id="SM00906">
    <property type="entry name" value="Fungal_trans"/>
    <property type="match status" value="1"/>
</dbReference>
<comment type="subcellular location">
    <subcellularLocation>
        <location evidence="1">Nucleus</location>
    </subcellularLocation>
</comment>
<feature type="compositionally biased region" description="Low complexity" evidence="5">
    <location>
        <begin position="770"/>
        <end position="782"/>
    </location>
</feature>
<dbReference type="GO" id="GO:0006351">
    <property type="term" value="P:DNA-templated transcription"/>
    <property type="evidence" value="ECO:0007669"/>
    <property type="project" value="InterPro"/>
</dbReference>
<dbReference type="SUPFAM" id="SSF57701">
    <property type="entry name" value="Zn2/Cys6 DNA-binding domain"/>
    <property type="match status" value="1"/>
</dbReference>
<evidence type="ECO:0000256" key="3">
    <source>
        <dbReference type="ARBA" id="ARBA00023125"/>
    </source>
</evidence>
<dbReference type="PANTHER" id="PTHR46910:SF3">
    <property type="entry name" value="HALOTOLERANCE PROTEIN 9-RELATED"/>
    <property type="match status" value="1"/>
</dbReference>
<dbReference type="Pfam" id="PF04082">
    <property type="entry name" value="Fungal_trans"/>
    <property type="match status" value="1"/>
</dbReference>
<dbReference type="GO" id="GO:0005634">
    <property type="term" value="C:nucleus"/>
    <property type="evidence" value="ECO:0007669"/>
    <property type="project" value="UniProtKB-SubCell"/>
</dbReference>
<sequence length="929" mass="101315">MASTPANDEKQQQQQGQQGQGQSSQPQPHQAQSPEQQSQNELSEQKPSASASILKERRFKLSRACDRCRRRRIKCDEGHPCQSCLTSNSACTFEEPGKRTHPHKSKRAATLEDRMQQLETLIQAIPPQVFAGAGALGAGLPQSPVDPSTSPHASFASSTHIFPTSVPPPSLTAYPLMNPSTFFGPVKPGSRNASPGTGMAWAPSSSSIGVDQLAEETSRMSLASSYLYFDDEGYTRWQGETSGLPILDLLVERHAVVTKPDPDRGPQQQQQQWKGQNGQGLNDWFPDRQPRRTETNPEHIWKLITTFIVPELMDSLVQCYLSTSYYLMPFLHVPSFLADYGNPRKWGEPGFAAFIVAICCLSSRHIDDPRVRADPNDSNSAGTQWFDLYLRLRTLPGADKPTLYTIQSVLIAGVYAVGLGRLSKAFALLAESVTLSIDAGLHRSADDYDLFDPVEDEVRKRTFWCVYLWDKQASAHFGRPPMLRLRDCDVSEPTIVDDEFITRDGVGMQPQETESRMSAFVNCVRLFVVLESVIDVPPTIGEGSPFLSRAASVLTGYRRSKELRDEEALLDEICRAIPPHWAHSVETMTSNDVIRVTQAERLHCVEQYVRMLIHRHRFSEMVAERMHNHVPDSEQSEAEIEAMRAAHSCALQIISSHLHIAAKGLMTYLDGVHVIHQLTAAGRTLVAMLLNCHSDSLRPLIPPALDALRSCVGLLRRFSGRYICGQRSGDLMEEFCRITQIPLETSRPHDGPSSNSNRPPWVRPVRKKASSSARSPAGSGDSPSHHGSPEDYQPTDAFLDHLGGSPRPAPQPFAAQQQQQQQHPLAQGAFGLPASAPGNMPAFMDAGGPSAMGGILPADAGVGVGVGVGGGGGMAMSAADIMAFLNADPALDMSSILGSPDLGGLDHQVNGFYNLGTSPAGNGANPLSP</sequence>
<name>A0A1Y2ICT0_TRAC3</name>
<dbReference type="OrthoDB" id="25921at2759"/>
<feature type="compositionally biased region" description="Low complexity" evidence="5">
    <location>
        <begin position="12"/>
        <end position="39"/>
    </location>
</feature>
<evidence type="ECO:0000256" key="4">
    <source>
        <dbReference type="ARBA" id="ARBA00023242"/>
    </source>
</evidence>
<feature type="region of interest" description="Disordered" evidence="5">
    <location>
        <begin position="1"/>
        <end position="55"/>
    </location>
</feature>
<dbReference type="PROSITE" id="PS00463">
    <property type="entry name" value="ZN2_CY6_FUNGAL_1"/>
    <property type="match status" value="1"/>
</dbReference>
<feature type="compositionally biased region" description="Low complexity" evidence="5">
    <location>
        <begin position="812"/>
        <end position="829"/>
    </location>
</feature>
<proteinExistence type="predicted"/>
<dbReference type="GO" id="GO:0000981">
    <property type="term" value="F:DNA-binding transcription factor activity, RNA polymerase II-specific"/>
    <property type="evidence" value="ECO:0007669"/>
    <property type="project" value="InterPro"/>
</dbReference>
<feature type="region of interest" description="Disordered" evidence="5">
    <location>
        <begin position="743"/>
        <end position="836"/>
    </location>
</feature>
<keyword evidence="2" id="KW-0479">Metal-binding</keyword>
<protein>
    <recommendedName>
        <fullName evidence="6">Zn(2)-C6 fungal-type domain-containing protein</fullName>
    </recommendedName>
</protein>
<dbReference type="GO" id="GO:0003677">
    <property type="term" value="F:DNA binding"/>
    <property type="evidence" value="ECO:0007669"/>
    <property type="project" value="UniProtKB-KW"/>
</dbReference>
<dbReference type="EMBL" id="KZ084133">
    <property type="protein sequence ID" value="OSC98887.1"/>
    <property type="molecule type" value="Genomic_DNA"/>
</dbReference>